<keyword evidence="1" id="KW-1133">Transmembrane helix</keyword>
<sequence length="125" mass="13787">FKLAFTFDTDLISDELALVSTTLALRQLDLTFLGWSSNLVSLAFLSDHRILLFLVLSFDFDSLALEAKATPVEESTGVSDSMFSEVVVATDGFADFVICGVLLICWFWFFGVTATGFVPSLVILW</sequence>
<protein>
    <submittedName>
        <fullName evidence="2">Uncharacterized protein</fullName>
    </submittedName>
</protein>
<accession>A0A699SEL0</accession>
<reference evidence="2" key="1">
    <citation type="journal article" date="2019" name="Sci. Rep.">
        <title>Draft genome of Tanacetum cinerariifolium, the natural source of mosquito coil.</title>
        <authorList>
            <person name="Yamashiro T."/>
            <person name="Shiraishi A."/>
            <person name="Satake H."/>
            <person name="Nakayama K."/>
        </authorList>
    </citation>
    <scope>NUCLEOTIDE SEQUENCE</scope>
</reference>
<dbReference type="EMBL" id="BKCJ011156348">
    <property type="protein sequence ID" value="GFC95760.1"/>
    <property type="molecule type" value="Genomic_DNA"/>
</dbReference>
<keyword evidence="1" id="KW-0812">Transmembrane</keyword>
<organism evidence="2">
    <name type="scientific">Tanacetum cinerariifolium</name>
    <name type="common">Dalmatian daisy</name>
    <name type="synonym">Chrysanthemum cinerariifolium</name>
    <dbReference type="NCBI Taxonomy" id="118510"/>
    <lineage>
        <taxon>Eukaryota</taxon>
        <taxon>Viridiplantae</taxon>
        <taxon>Streptophyta</taxon>
        <taxon>Embryophyta</taxon>
        <taxon>Tracheophyta</taxon>
        <taxon>Spermatophyta</taxon>
        <taxon>Magnoliopsida</taxon>
        <taxon>eudicotyledons</taxon>
        <taxon>Gunneridae</taxon>
        <taxon>Pentapetalae</taxon>
        <taxon>asterids</taxon>
        <taxon>campanulids</taxon>
        <taxon>Asterales</taxon>
        <taxon>Asteraceae</taxon>
        <taxon>Asteroideae</taxon>
        <taxon>Anthemideae</taxon>
        <taxon>Anthemidinae</taxon>
        <taxon>Tanacetum</taxon>
    </lineage>
</organism>
<evidence type="ECO:0000313" key="2">
    <source>
        <dbReference type="EMBL" id="GFC95760.1"/>
    </source>
</evidence>
<name>A0A699SEL0_TANCI</name>
<comment type="caution">
    <text evidence="2">The sequence shown here is derived from an EMBL/GenBank/DDBJ whole genome shotgun (WGS) entry which is preliminary data.</text>
</comment>
<gene>
    <name evidence="2" type="ORF">Tci_867730</name>
</gene>
<feature type="transmembrane region" description="Helical" evidence="1">
    <location>
        <begin position="93"/>
        <end position="124"/>
    </location>
</feature>
<evidence type="ECO:0000256" key="1">
    <source>
        <dbReference type="SAM" id="Phobius"/>
    </source>
</evidence>
<keyword evidence="1" id="KW-0472">Membrane</keyword>
<feature type="non-terminal residue" evidence="2">
    <location>
        <position position="1"/>
    </location>
</feature>
<dbReference type="AlphaFoldDB" id="A0A699SEL0"/>
<proteinExistence type="predicted"/>